<evidence type="ECO:0000313" key="9">
    <source>
        <dbReference type="Proteomes" id="UP000033103"/>
    </source>
</evidence>
<keyword evidence="8" id="KW-0378">Hydrolase</keyword>
<dbReference type="HAMAP" id="MF_00310">
    <property type="entry name" value="ATP_synth_B_arch"/>
    <property type="match status" value="1"/>
</dbReference>
<feature type="domain" description="ATPase F1/V1/A1 complex alpha/beta subunit nucleotide-binding" evidence="5">
    <location>
        <begin position="131"/>
        <end position="349"/>
    </location>
</feature>
<dbReference type="GO" id="GO:0005524">
    <property type="term" value="F:ATP binding"/>
    <property type="evidence" value="ECO:0007669"/>
    <property type="project" value="UniProtKB-UniRule"/>
</dbReference>
<dbReference type="AlphaFoldDB" id="A0A0E3ZB07"/>
<feature type="domain" description="ATPase F1/V1/A1 complex alpha/beta subunit N-terminal" evidence="6">
    <location>
        <begin position="8"/>
        <end position="73"/>
    </location>
</feature>
<feature type="domain" description="ATP synthase A/B type C-terminal" evidence="7">
    <location>
        <begin position="354"/>
        <end position="453"/>
    </location>
</feature>
<evidence type="ECO:0000259" key="6">
    <source>
        <dbReference type="Pfam" id="PF02874"/>
    </source>
</evidence>
<dbReference type="Pfam" id="PF00006">
    <property type="entry name" value="ATP-synt_ab"/>
    <property type="match status" value="1"/>
</dbReference>
<protein>
    <recommendedName>
        <fullName evidence="4">V-type ATP synthase beta chain</fullName>
    </recommendedName>
    <alternativeName>
        <fullName evidence="4">V-ATPase subunit B</fullName>
    </alternativeName>
</protein>
<dbReference type="OrthoDB" id="9802718at2"/>
<dbReference type="InterPro" id="IPR027417">
    <property type="entry name" value="P-loop_NTPase"/>
</dbReference>
<dbReference type="PANTHER" id="PTHR43389">
    <property type="entry name" value="V-TYPE PROTON ATPASE SUBUNIT B"/>
    <property type="match status" value="1"/>
</dbReference>
<dbReference type="GO" id="GO:0042777">
    <property type="term" value="P:proton motive force-driven plasma membrane ATP synthesis"/>
    <property type="evidence" value="ECO:0007669"/>
    <property type="project" value="UniProtKB-UniRule"/>
</dbReference>
<dbReference type="SUPFAM" id="SSF50615">
    <property type="entry name" value="N-terminal domain of alpha and beta subunits of F1 ATP synthase"/>
    <property type="match status" value="1"/>
</dbReference>
<dbReference type="GO" id="GO:0045259">
    <property type="term" value="C:proton-transporting ATP synthase complex"/>
    <property type="evidence" value="ECO:0007669"/>
    <property type="project" value="UniProtKB-ARBA"/>
</dbReference>
<comment type="function">
    <text evidence="4">Produces ATP from ADP in the presence of a proton gradient across the membrane. The V-type beta chain is a regulatory subunit.</text>
</comment>
<dbReference type="InterPro" id="IPR055190">
    <property type="entry name" value="ATP-synt_VA_C"/>
</dbReference>
<dbReference type="Pfam" id="PF02874">
    <property type="entry name" value="ATP-synt_ab_N"/>
    <property type="match status" value="1"/>
</dbReference>
<name>A0A0E3ZB07_9FUSO</name>
<dbReference type="HOGENOM" id="CLU_022916_0_0_0"/>
<keyword evidence="9" id="KW-1185">Reference proteome</keyword>
<dbReference type="PANTHER" id="PTHR43389:SF4">
    <property type="entry name" value="V-TYPE PROTON ATPASE SUBUNIT B"/>
    <property type="match status" value="1"/>
</dbReference>
<reference evidence="8 9" key="1">
    <citation type="journal article" date="2012" name="BMC Genomics">
        <title>Genomic sequence analysis and characterization of Sneathia amnii sp. nov.</title>
        <authorList>
            <consortium name="Vaginal Microbiome Consortium (additional members)"/>
            <person name="Harwich M.D.Jr."/>
            <person name="Serrano M.G."/>
            <person name="Fettweis J.M."/>
            <person name="Alves J.M."/>
            <person name="Reimers M.A."/>
            <person name="Buck G.A."/>
            <person name="Jefferson K.K."/>
        </authorList>
    </citation>
    <scope>NUCLEOTIDE SEQUENCE [LARGE SCALE GENOMIC DNA]</scope>
    <source>
        <strain evidence="8 9">SN35</strain>
    </source>
</reference>
<dbReference type="Proteomes" id="UP000033103">
    <property type="component" value="Chromosome"/>
</dbReference>
<sequence>MIKEYQTIKEIVGPLMTVTGVEGVKYEELVEIETQTGEHRMGKVLEIDGDKAVVQLFESAAGINMKNSKVRFLAKPLTLRVSEDMIGRVFNGLGKEMDGGPKIIPEKKLDINGMAINPVSRDYPSEFIQTGVSAIDGLNTLVRGQKLPIFSGSGLPHAELAAQIARQAKVLGSGEKFAVVFAAVGITYEEAEFFIDDFKKTGSIDRAVLFINLANDPAVERIATPRMALTCAEYLAFEKGMHVLTIITDLTNYCEALREISAARKEVPGRRGYPGYLYTDLSTLYERAGKIKGRPGSITQIPILTMPEDDKTHPIPDLTGYITEGQIILSRELYKKNIMPPIDVLPSLSRLKDKGIGDGKTREDHADTMNQLFAAYATGKEAKELAVILGESALSDTDKLFAKFAERFEEEYVGQGFEENRTIEQTLNLGWKLLRILPRTELKRIRDKYLEKYLDKKED</sequence>
<evidence type="ECO:0000259" key="7">
    <source>
        <dbReference type="Pfam" id="PF22919"/>
    </source>
</evidence>
<dbReference type="CDD" id="cd18118">
    <property type="entry name" value="ATP-synt_V_A-type_beta_N"/>
    <property type="match status" value="1"/>
</dbReference>
<evidence type="ECO:0000256" key="4">
    <source>
        <dbReference type="HAMAP-Rule" id="MF_00310"/>
    </source>
</evidence>
<gene>
    <name evidence="4" type="primary">atpB</name>
    <name evidence="8" type="ORF">VC03_01495</name>
</gene>
<proteinExistence type="inferred from homology"/>
<dbReference type="RefSeq" id="WP_046328353.1">
    <property type="nucleotide sequence ID" value="NZ_CAUPIC010000001.1"/>
</dbReference>
<dbReference type="Pfam" id="PF22919">
    <property type="entry name" value="ATP-synt_VA_C"/>
    <property type="match status" value="1"/>
</dbReference>
<keyword evidence="4" id="KW-0066">ATP synthesis</keyword>
<comment type="similarity">
    <text evidence="1 4">Belongs to the ATPase alpha/beta chains family.</text>
</comment>
<dbReference type="InterPro" id="IPR022879">
    <property type="entry name" value="V-ATPase_su_B/beta"/>
</dbReference>
<keyword evidence="4" id="KW-0375">Hydrogen ion transport</keyword>
<keyword evidence="3 4" id="KW-0406">Ion transport</keyword>
<dbReference type="InterPro" id="IPR036121">
    <property type="entry name" value="ATPase_F1/V1/A1_a/bsu_N_sf"/>
</dbReference>
<dbReference type="CDD" id="cd18112">
    <property type="entry name" value="ATP-synt_V_A-type_beta_C"/>
    <property type="match status" value="1"/>
</dbReference>
<dbReference type="PROSITE" id="PS00152">
    <property type="entry name" value="ATPASE_ALPHA_BETA"/>
    <property type="match status" value="1"/>
</dbReference>
<dbReference type="PIRSF" id="PIRSF039114">
    <property type="entry name" value="V-ATPsynth_beta/V-ATPase_B"/>
    <property type="match status" value="1"/>
</dbReference>
<dbReference type="GO" id="GO:0046933">
    <property type="term" value="F:proton-transporting ATP synthase activity, rotational mechanism"/>
    <property type="evidence" value="ECO:0007669"/>
    <property type="project" value="UniProtKB-UniRule"/>
</dbReference>
<evidence type="ECO:0000259" key="5">
    <source>
        <dbReference type="Pfam" id="PF00006"/>
    </source>
</evidence>
<dbReference type="PATRIC" id="fig|1069640.6.peg.286"/>
<dbReference type="InterPro" id="IPR004100">
    <property type="entry name" value="ATPase_F1/V1/A1_a/bsu_N"/>
</dbReference>
<dbReference type="SUPFAM" id="SSF47917">
    <property type="entry name" value="C-terminal domain of alpha and beta subunits of F1 ATP synthase"/>
    <property type="match status" value="1"/>
</dbReference>
<dbReference type="Gene3D" id="3.40.50.12240">
    <property type="match status" value="1"/>
</dbReference>
<dbReference type="SUPFAM" id="SSF52540">
    <property type="entry name" value="P-loop containing nucleoside triphosphate hydrolases"/>
    <property type="match status" value="1"/>
</dbReference>
<dbReference type="KEGG" id="sns:VC03_01495"/>
<evidence type="ECO:0000313" key="8">
    <source>
        <dbReference type="EMBL" id="AKC95247.1"/>
    </source>
</evidence>
<evidence type="ECO:0000256" key="1">
    <source>
        <dbReference type="ARBA" id="ARBA00008936"/>
    </source>
</evidence>
<dbReference type="STRING" id="187101.VC03_01495"/>
<dbReference type="NCBIfam" id="NF003235">
    <property type="entry name" value="PRK04196.1"/>
    <property type="match status" value="1"/>
</dbReference>
<organism evidence="8 9">
    <name type="scientific">Sneathia vaginalis</name>
    <dbReference type="NCBI Taxonomy" id="187101"/>
    <lineage>
        <taxon>Bacteria</taxon>
        <taxon>Fusobacteriati</taxon>
        <taxon>Fusobacteriota</taxon>
        <taxon>Fusobacteriia</taxon>
        <taxon>Fusobacteriales</taxon>
        <taxon>Leptotrichiaceae</taxon>
        <taxon>Sneathia</taxon>
    </lineage>
</organism>
<accession>A0A0E3ZB07</accession>
<evidence type="ECO:0000256" key="2">
    <source>
        <dbReference type="ARBA" id="ARBA00022448"/>
    </source>
</evidence>
<dbReference type="CDD" id="cd01135">
    <property type="entry name" value="V_A-ATPase_B"/>
    <property type="match status" value="1"/>
</dbReference>
<dbReference type="InterPro" id="IPR020003">
    <property type="entry name" value="ATPase_a/bsu_AS"/>
</dbReference>
<dbReference type="EMBL" id="CP011280">
    <property type="protein sequence ID" value="AKC95247.1"/>
    <property type="molecule type" value="Genomic_DNA"/>
</dbReference>
<evidence type="ECO:0000256" key="3">
    <source>
        <dbReference type="ARBA" id="ARBA00023065"/>
    </source>
</evidence>
<keyword evidence="2 4" id="KW-0813">Transport</keyword>
<dbReference type="GO" id="GO:0016787">
    <property type="term" value="F:hydrolase activity"/>
    <property type="evidence" value="ECO:0007669"/>
    <property type="project" value="UniProtKB-KW"/>
</dbReference>
<dbReference type="InterPro" id="IPR000194">
    <property type="entry name" value="ATPase_F1/V1/A1_a/bsu_nucl-bd"/>
</dbReference>